<accession>G3XW63</accession>
<dbReference type="STRING" id="380704.G3XW63"/>
<comment type="caution">
    <text evidence="2">The sequence shown here is derived from an EMBL/GenBank/DDBJ whole genome shotgun (WGS) entry which is preliminary data.</text>
</comment>
<evidence type="ECO:0000313" key="3">
    <source>
        <dbReference type="Proteomes" id="UP000009038"/>
    </source>
</evidence>
<dbReference type="Proteomes" id="UP000009038">
    <property type="component" value="Unassembled WGS sequence"/>
</dbReference>
<feature type="region of interest" description="Disordered" evidence="1">
    <location>
        <begin position="415"/>
        <end position="450"/>
    </location>
</feature>
<dbReference type="OrthoDB" id="5427633at2759"/>
<sequence length="450" mass="49592">MQSSQACCHLGLEIRHKKVEQEDYTGCGCSQDVWCHNGPGGADGFKASRKSAVRSPAPRGDCGYTLTDVQAMHDRMRALLKVLPGGGLDPTAGKARSVLLIPDQLILPYDPSFLPENNLPGLGLDFSSLNLSIDLDLSQQSSRMWPQTPDLSQSALSQTASLKLDLSSNRSFEDIDGFSAVTSVSRYGGIGIDLGGIESLQYGEESGVILQPDFEFDEDGNIIELAGSDQPETRLQGNIPAMEERAADDMEVDVVGSIVMEDQVRLRNYLSIFQLPDKSLKPKAENVDMQKTTHNRASIFDQVMEDEDAVESNAALQQKRRGPKVIGLDDQIALRNTDMAQLNNNYVQNMAAASKQKQRNKLPTLAKKKAAFWVFGQGIGSVGVGVGVSHVKHPLHSFSGDQLYENLQDKSNDRVRKRLHSSIEEEDPNFDTRRIRPRVEDDNQIGRHDD</sequence>
<organism evidence="2 3">
    <name type="scientific">Aspergillus niger (strain ATCC 1015 / CBS 113.46 / FGSC A1144 / LSHB Ac4 / NCTC 3858a / NRRL 328 / USDA 3528.7)</name>
    <dbReference type="NCBI Taxonomy" id="380704"/>
    <lineage>
        <taxon>Eukaryota</taxon>
        <taxon>Fungi</taxon>
        <taxon>Dikarya</taxon>
        <taxon>Ascomycota</taxon>
        <taxon>Pezizomycotina</taxon>
        <taxon>Eurotiomycetes</taxon>
        <taxon>Eurotiomycetidae</taxon>
        <taxon>Eurotiales</taxon>
        <taxon>Aspergillaceae</taxon>
        <taxon>Aspergillus</taxon>
        <taxon>Aspergillus subgen. Circumdati</taxon>
    </lineage>
</organism>
<dbReference type="HOGENOM" id="CLU_609133_0_0_1"/>
<gene>
    <name evidence="2" type="ORF">ASPNIDRAFT_122703</name>
</gene>
<evidence type="ECO:0000256" key="1">
    <source>
        <dbReference type="SAM" id="MobiDB-lite"/>
    </source>
</evidence>
<reference evidence="2 3" key="1">
    <citation type="journal article" date="2011" name="Genome Res.">
        <title>Comparative genomics of citric-acid-producing Aspergillus niger ATCC 1015 versus enzyme-producing CBS 513.88.</title>
        <authorList>
            <person name="Andersen M.R."/>
            <person name="Salazar M.P."/>
            <person name="Schaap P.J."/>
            <person name="van de Vondervoort P.J."/>
            <person name="Culley D."/>
            <person name="Thykaer J."/>
            <person name="Frisvad J.C."/>
            <person name="Nielsen K.F."/>
            <person name="Albang R."/>
            <person name="Albermann K."/>
            <person name="Berka R.M."/>
            <person name="Braus G.H."/>
            <person name="Braus-Stromeyer S.A."/>
            <person name="Corrochano L.M."/>
            <person name="Dai Z."/>
            <person name="van Dijck P.W."/>
            <person name="Hofmann G."/>
            <person name="Lasure L.L."/>
            <person name="Magnuson J.K."/>
            <person name="Menke H."/>
            <person name="Meijer M."/>
            <person name="Meijer S.L."/>
            <person name="Nielsen J.B."/>
            <person name="Nielsen M.L."/>
            <person name="van Ooyen A.J."/>
            <person name="Pel H.J."/>
            <person name="Poulsen L."/>
            <person name="Samson R.A."/>
            <person name="Stam H."/>
            <person name="Tsang A."/>
            <person name="van den Brink J.M."/>
            <person name="Atkins A."/>
            <person name="Aerts A."/>
            <person name="Shapiro H."/>
            <person name="Pangilinan J."/>
            <person name="Salamov A."/>
            <person name="Lou Y."/>
            <person name="Lindquist E."/>
            <person name="Lucas S."/>
            <person name="Grimwood J."/>
            <person name="Grigoriev I.V."/>
            <person name="Kubicek C.P."/>
            <person name="Martinez D."/>
            <person name="van Peij N.N."/>
            <person name="Roubos J.A."/>
            <person name="Nielsen J."/>
            <person name="Baker S.E."/>
        </authorList>
    </citation>
    <scope>NUCLEOTIDE SEQUENCE [LARGE SCALE GENOMIC DNA]</scope>
    <source>
        <strain evidence="3">ATCC 1015 / CBS 113.46 / FGSC A1144 / LSHB Ac4 / NCTC 3858a / NRRL 328 / USDA 3528.7</strain>
    </source>
</reference>
<evidence type="ECO:0000313" key="2">
    <source>
        <dbReference type="EMBL" id="EHA25466.1"/>
    </source>
</evidence>
<dbReference type="AlphaFoldDB" id="G3XW63"/>
<dbReference type="CDD" id="cd21789">
    <property type="entry name" value="Rad21_Rec8_M_SpRec8p-like"/>
    <property type="match status" value="1"/>
</dbReference>
<feature type="compositionally biased region" description="Basic and acidic residues" evidence="1">
    <location>
        <begin position="430"/>
        <end position="450"/>
    </location>
</feature>
<proteinExistence type="predicted"/>
<protein>
    <submittedName>
        <fullName evidence="2">Uncharacterized protein</fullName>
    </submittedName>
</protein>
<dbReference type="EMBL" id="ACJE01000006">
    <property type="protein sequence ID" value="EHA25466.1"/>
    <property type="molecule type" value="Genomic_DNA"/>
</dbReference>
<name>G3XW63_ASPNA</name>
<feature type="non-terminal residue" evidence="2">
    <location>
        <position position="450"/>
    </location>
</feature>